<name>A0A841GMA8_9GAMM</name>
<evidence type="ECO:0000256" key="4">
    <source>
        <dbReference type="ARBA" id="ARBA00022737"/>
    </source>
</evidence>
<evidence type="ECO:0000259" key="8">
    <source>
        <dbReference type="PROSITE" id="PS50035"/>
    </source>
</evidence>
<dbReference type="GO" id="GO:0005829">
    <property type="term" value="C:cytosol"/>
    <property type="evidence" value="ECO:0007669"/>
    <property type="project" value="TreeGrafter"/>
</dbReference>
<accession>A0A841GMA8</accession>
<dbReference type="EMBL" id="JACHGR010000008">
    <property type="protein sequence ID" value="MBB6056445.1"/>
    <property type="molecule type" value="Genomic_DNA"/>
</dbReference>
<dbReference type="Gene3D" id="3.30.870.10">
    <property type="entry name" value="Endonuclease Chain A"/>
    <property type="match status" value="2"/>
</dbReference>
<dbReference type="InterPro" id="IPR001736">
    <property type="entry name" value="PLipase_D/transphosphatidylase"/>
</dbReference>
<comment type="caution">
    <text evidence="9">The sequence shown here is derived from an EMBL/GenBank/DDBJ whole genome shotgun (WGS) entry which is preliminary data.</text>
</comment>
<evidence type="ECO:0000256" key="3">
    <source>
        <dbReference type="ARBA" id="ARBA00022679"/>
    </source>
</evidence>
<dbReference type="GO" id="GO:0003882">
    <property type="term" value="F:CDP-diacylglycerol-serine O-phosphatidyltransferase activity"/>
    <property type="evidence" value="ECO:0007669"/>
    <property type="project" value="UniProtKB-EC"/>
</dbReference>
<dbReference type="GO" id="GO:0008444">
    <property type="term" value="F:CDP-diacylglycerol-glycerol-3-phosphate 3-phosphatidyltransferase activity"/>
    <property type="evidence" value="ECO:0007669"/>
    <property type="project" value="InterPro"/>
</dbReference>
<proteinExistence type="inferred from homology"/>
<dbReference type="NCBIfam" id="NF006946">
    <property type="entry name" value="PRK09428.1"/>
    <property type="match status" value="1"/>
</dbReference>
<dbReference type="EC" id="2.7.8.8" evidence="9"/>
<dbReference type="SUPFAM" id="SSF56024">
    <property type="entry name" value="Phospholipase D/nuclease"/>
    <property type="match status" value="2"/>
</dbReference>
<keyword evidence="10" id="KW-1185">Reference proteome</keyword>
<dbReference type="PANTHER" id="PTHR12586">
    <property type="entry name" value="CDP-DIACYLGLYCEROL--SERINE O-PHOSPHATIDYLTRANSFERASE"/>
    <property type="match status" value="1"/>
</dbReference>
<keyword evidence="5" id="KW-0443">Lipid metabolism</keyword>
<gene>
    <name evidence="9" type="ORF">HNR75_002383</name>
</gene>
<dbReference type="PROSITE" id="PS50035">
    <property type="entry name" value="PLD"/>
    <property type="match status" value="1"/>
</dbReference>
<keyword evidence="4" id="KW-0677">Repeat</keyword>
<evidence type="ECO:0000313" key="10">
    <source>
        <dbReference type="Proteomes" id="UP000585721"/>
    </source>
</evidence>
<evidence type="ECO:0000256" key="5">
    <source>
        <dbReference type="ARBA" id="ARBA00023098"/>
    </source>
</evidence>
<dbReference type="AlphaFoldDB" id="A0A841GMA8"/>
<keyword evidence="2" id="KW-0444">Lipid biosynthesis</keyword>
<dbReference type="Pfam" id="PF13091">
    <property type="entry name" value="PLDc_2"/>
    <property type="match status" value="1"/>
</dbReference>
<evidence type="ECO:0000256" key="6">
    <source>
        <dbReference type="ARBA" id="ARBA00023209"/>
    </source>
</evidence>
<organism evidence="9 10">
    <name type="scientific">Tolumonas osonensis</name>
    <dbReference type="NCBI Taxonomy" id="675874"/>
    <lineage>
        <taxon>Bacteria</taxon>
        <taxon>Pseudomonadati</taxon>
        <taxon>Pseudomonadota</taxon>
        <taxon>Gammaproteobacteria</taxon>
        <taxon>Aeromonadales</taxon>
        <taxon>Aeromonadaceae</taxon>
        <taxon>Tolumonas</taxon>
    </lineage>
</organism>
<evidence type="ECO:0000256" key="7">
    <source>
        <dbReference type="ARBA" id="ARBA00023264"/>
    </source>
</evidence>
<evidence type="ECO:0000313" key="9">
    <source>
        <dbReference type="EMBL" id="MBB6056445.1"/>
    </source>
</evidence>
<protein>
    <submittedName>
        <fullName evidence="9">CDP-diacylglycerol--serine O-phosphatidyltransferase</fullName>
        <ecNumber evidence="9">2.7.8.8</ecNumber>
    </submittedName>
</protein>
<dbReference type="PIRSF" id="PIRSF000850">
    <property type="entry name" value="Phospholipase_D_PSS"/>
    <property type="match status" value="1"/>
</dbReference>
<dbReference type="CDD" id="cd09134">
    <property type="entry name" value="PLDc_PSS_G_neg_1"/>
    <property type="match status" value="1"/>
</dbReference>
<dbReference type="PANTHER" id="PTHR12586:SF1">
    <property type="entry name" value="CDP-DIACYLGLYCEROL--GLYCEROL-3-PHOSPHATE 3-PHOSPHATIDYLTRANSFERASE, MITOCHONDRIAL"/>
    <property type="match status" value="1"/>
</dbReference>
<reference evidence="9 10" key="1">
    <citation type="submission" date="2020-08" db="EMBL/GenBank/DDBJ databases">
        <title>Genomic Encyclopedia of Type Strains, Phase IV (KMG-IV): sequencing the most valuable type-strain genomes for metagenomic binning, comparative biology and taxonomic classification.</title>
        <authorList>
            <person name="Goeker M."/>
        </authorList>
    </citation>
    <scope>NUCLEOTIDE SEQUENCE [LARGE SCALE GENOMIC DNA]</scope>
    <source>
        <strain evidence="9 10">DSM 22975</strain>
    </source>
</reference>
<dbReference type="InterPro" id="IPR016270">
    <property type="entry name" value="PGS1"/>
</dbReference>
<dbReference type="GO" id="GO:0032049">
    <property type="term" value="P:cardiolipin biosynthetic process"/>
    <property type="evidence" value="ECO:0007669"/>
    <property type="project" value="InterPro"/>
</dbReference>
<comment type="similarity">
    <text evidence="1">Belongs to the CDP-alcohol phosphatidyltransferase class-II family.</text>
</comment>
<keyword evidence="7" id="KW-1208">Phospholipid metabolism</keyword>
<sequence>MLYSAYFRRQLEKLPLLPVDSDAMQILHQASQFKQRILELIARAERRIYLVALYLQDDEAGREIMQALYDAKQARPQLDIKVFVDFHRAQRGLIGKGAQSGNHEMYQEFATRYPSCDIPFYGVPVKRREWLGVLHLKGFLFDNTLLYSGASLNNVYLQQLERYRFDRYHQLQNADLADSFARFILRHFVNDTAVPRLDKPVIPGIGQIKAEQRRFLRRLQAGRYEFEESVIGPRQFGVTPLVGLGKRGNRLNRTVRDLIRSAEREIFICTPYFNPPRVLSRDIDGLLKRKVKVTIVVGDKTANDFYIPPSEPFKTVGALPYLYEINLRRFASRYQHFIENGQLNIMLWQHEQHSYHLKGIFVDDQLSLLTGSNLNPRAWALDLENGMLLRDPHRLLCDRFQAEKENILQHTHRLTHFSELEQLQDYPDAVKRLLTRIQRFKAHILLKQIL</sequence>
<dbReference type="Proteomes" id="UP000585721">
    <property type="component" value="Unassembled WGS sequence"/>
</dbReference>
<feature type="domain" description="PLD phosphodiesterase" evidence="8">
    <location>
        <begin position="351"/>
        <end position="378"/>
    </location>
</feature>
<evidence type="ECO:0000256" key="2">
    <source>
        <dbReference type="ARBA" id="ARBA00022516"/>
    </source>
</evidence>
<dbReference type="SMART" id="SM00155">
    <property type="entry name" value="PLDc"/>
    <property type="match status" value="2"/>
</dbReference>
<evidence type="ECO:0000256" key="1">
    <source>
        <dbReference type="ARBA" id="ARBA00010682"/>
    </source>
</evidence>
<dbReference type="CDD" id="cd09136">
    <property type="entry name" value="PLDc_PSS_G_neg_2"/>
    <property type="match status" value="1"/>
</dbReference>
<keyword evidence="6" id="KW-0594">Phospholipid biosynthesis</keyword>
<dbReference type="RefSeq" id="WP_188027178.1">
    <property type="nucleotide sequence ID" value="NZ_JACHGR010000008.1"/>
</dbReference>
<keyword evidence="3 9" id="KW-0808">Transferase</keyword>
<dbReference type="InterPro" id="IPR025202">
    <property type="entry name" value="PLD-like_dom"/>
</dbReference>